<dbReference type="OrthoDB" id="304634at2759"/>
<sequence length="255" mass="30886">MFSNNQYKHNFKNSFNEYYSGQSYTSLPRFLLIQEFNKDAKEMSQFVPFIRERDQMNRLVRINSEKHKLNINKSRSPSNRNQTPDQFWQFNKNQIIPEKRQKRSFKFNYQIKTEPKTEQILEPLPNKQNELDISNVKTDRNVIYPPIQMKQRNNKLAHTNLYGKQNEESKKQQISIPFEMLQPYINQEMELIKQDLFFKVDQDYQFPSDLSEKLIQQKKHIENLKKRLKEWGETKTEEDIEDLKQHAKFILSKNS</sequence>
<organism evidence="2 3">
    <name type="scientific">Paramecium sonneborni</name>
    <dbReference type="NCBI Taxonomy" id="65129"/>
    <lineage>
        <taxon>Eukaryota</taxon>
        <taxon>Sar</taxon>
        <taxon>Alveolata</taxon>
        <taxon>Ciliophora</taxon>
        <taxon>Intramacronucleata</taxon>
        <taxon>Oligohymenophorea</taxon>
        <taxon>Peniculida</taxon>
        <taxon>Parameciidae</taxon>
        <taxon>Paramecium</taxon>
    </lineage>
</organism>
<proteinExistence type="predicted"/>
<evidence type="ECO:0000313" key="3">
    <source>
        <dbReference type="Proteomes" id="UP000692954"/>
    </source>
</evidence>
<reference evidence="2" key="1">
    <citation type="submission" date="2021-01" db="EMBL/GenBank/DDBJ databases">
        <authorList>
            <consortium name="Genoscope - CEA"/>
            <person name="William W."/>
        </authorList>
    </citation>
    <scope>NUCLEOTIDE SEQUENCE</scope>
</reference>
<accession>A0A8S1P9F6</accession>
<feature type="coiled-coil region" evidence="1">
    <location>
        <begin position="214"/>
        <end position="241"/>
    </location>
</feature>
<name>A0A8S1P9F6_9CILI</name>
<keyword evidence="3" id="KW-1185">Reference proteome</keyword>
<comment type="caution">
    <text evidence="2">The sequence shown here is derived from an EMBL/GenBank/DDBJ whole genome shotgun (WGS) entry which is preliminary data.</text>
</comment>
<dbReference type="EMBL" id="CAJJDN010000072">
    <property type="protein sequence ID" value="CAD8099534.1"/>
    <property type="molecule type" value="Genomic_DNA"/>
</dbReference>
<evidence type="ECO:0000256" key="1">
    <source>
        <dbReference type="SAM" id="Coils"/>
    </source>
</evidence>
<protein>
    <submittedName>
        <fullName evidence="2">Uncharacterized protein</fullName>
    </submittedName>
</protein>
<gene>
    <name evidence="2" type="ORF">PSON_ATCC_30995.1.T0720070</name>
</gene>
<dbReference type="AlphaFoldDB" id="A0A8S1P9F6"/>
<dbReference type="Proteomes" id="UP000692954">
    <property type="component" value="Unassembled WGS sequence"/>
</dbReference>
<keyword evidence="1" id="KW-0175">Coiled coil</keyword>
<evidence type="ECO:0000313" key="2">
    <source>
        <dbReference type="EMBL" id="CAD8099534.1"/>
    </source>
</evidence>